<keyword evidence="5" id="KW-0430">Lectin</keyword>
<keyword evidence="7" id="KW-0472">Membrane</keyword>
<comment type="similarity">
    <text evidence="2">Belongs to the BA14k family.</text>
</comment>
<evidence type="ECO:0000313" key="9">
    <source>
        <dbReference type="Proteomes" id="UP001164020"/>
    </source>
</evidence>
<accession>A0ABY7C6C4</accession>
<comment type="function">
    <text evidence="6">Has immunoglobulin-binding and hemagglutination properties, and can bind to mannose. Essential for virulence. May be involved in LPS biosynthesis or polysaccharide transport.</text>
</comment>
<evidence type="ECO:0000256" key="7">
    <source>
        <dbReference type="SAM" id="Phobius"/>
    </source>
</evidence>
<dbReference type="Proteomes" id="UP001164020">
    <property type="component" value="Chromosome"/>
</dbReference>
<name>A0ABY7C6C4_9HYPH</name>
<protein>
    <recommendedName>
        <fullName evidence="3">Lectin-like protein BA14k</fullName>
    </recommendedName>
</protein>
<reference evidence="8" key="1">
    <citation type="submission" date="2022-12" db="EMBL/GenBank/DDBJ databases">
        <title>Jiella pelagia sp. nov., isolated from phosphonate enriched culture of Northwest Pacific surface seawater.</title>
        <authorList>
            <person name="Shin D.Y."/>
            <person name="Hwang C.Y."/>
        </authorList>
    </citation>
    <scope>NUCLEOTIDE SEQUENCE</scope>
    <source>
        <strain evidence="8">HL-NP1</strain>
    </source>
</reference>
<evidence type="ECO:0000256" key="5">
    <source>
        <dbReference type="ARBA" id="ARBA00022734"/>
    </source>
</evidence>
<proteinExistence type="inferred from homology"/>
<evidence type="ECO:0000313" key="8">
    <source>
        <dbReference type="EMBL" id="WAP69395.1"/>
    </source>
</evidence>
<keyword evidence="9" id="KW-1185">Reference proteome</keyword>
<keyword evidence="7" id="KW-0812">Transmembrane</keyword>
<keyword evidence="4" id="KW-1003">Cell membrane</keyword>
<comment type="subcellular location">
    <subcellularLocation>
        <location evidence="1">Membrane</location>
        <topology evidence="1">Single-pass membrane protein</topology>
    </subcellularLocation>
</comment>
<gene>
    <name evidence="8" type="ORF">OH818_03710</name>
</gene>
<dbReference type="EMBL" id="CP114029">
    <property type="protein sequence ID" value="WAP69395.1"/>
    <property type="molecule type" value="Genomic_DNA"/>
</dbReference>
<evidence type="ECO:0000256" key="2">
    <source>
        <dbReference type="ARBA" id="ARBA00010270"/>
    </source>
</evidence>
<feature type="transmembrane region" description="Helical" evidence="7">
    <location>
        <begin position="58"/>
        <end position="76"/>
    </location>
</feature>
<organism evidence="8 9">
    <name type="scientific">Jiella pelagia</name>
    <dbReference type="NCBI Taxonomy" id="2986949"/>
    <lineage>
        <taxon>Bacteria</taxon>
        <taxon>Pseudomonadati</taxon>
        <taxon>Pseudomonadota</taxon>
        <taxon>Alphaproteobacteria</taxon>
        <taxon>Hyphomicrobiales</taxon>
        <taxon>Aurantimonadaceae</taxon>
        <taxon>Jiella</taxon>
    </lineage>
</organism>
<keyword evidence="7" id="KW-1133">Transmembrane helix</keyword>
<dbReference type="InterPro" id="IPR012413">
    <property type="entry name" value="BA14K"/>
</dbReference>
<evidence type="ECO:0000256" key="3">
    <source>
        <dbReference type="ARBA" id="ARBA00020552"/>
    </source>
</evidence>
<sequence length="141" mass="15674">MSFAQKRISSRLSLMAVAAAAALIVAPLALPTGTPLLGAATADAGHWRHHHHHGIDPGAAAVIGGIIGLGLGLSIGDPHYDYGPRYHYGPRPLYRVHPRRVRNAPRPYTRAWYRYCHAKYRSFDARSGTYQPYRGHRRLCR</sequence>
<dbReference type="Pfam" id="PF07886">
    <property type="entry name" value="BA14K"/>
    <property type="match status" value="1"/>
</dbReference>
<evidence type="ECO:0000256" key="1">
    <source>
        <dbReference type="ARBA" id="ARBA00004167"/>
    </source>
</evidence>
<evidence type="ECO:0000256" key="4">
    <source>
        <dbReference type="ARBA" id="ARBA00022475"/>
    </source>
</evidence>
<dbReference type="RefSeq" id="WP_268881835.1">
    <property type="nucleotide sequence ID" value="NZ_CP114029.1"/>
</dbReference>
<evidence type="ECO:0000256" key="6">
    <source>
        <dbReference type="ARBA" id="ARBA00025321"/>
    </source>
</evidence>